<proteinExistence type="predicted"/>
<feature type="compositionally biased region" description="Basic and acidic residues" evidence="1">
    <location>
        <begin position="340"/>
        <end position="360"/>
    </location>
</feature>
<keyword evidence="2" id="KW-1185">Reference proteome</keyword>
<dbReference type="WBParaSite" id="PSU_v2.g8720.t1">
    <property type="protein sequence ID" value="PSU_v2.g8720.t1"/>
    <property type="gene ID" value="PSU_v2.g8720"/>
</dbReference>
<organism evidence="2 3">
    <name type="scientific">Panagrolaimus superbus</name>
    <dbReference type="NCBI Taxonomy" id="310955"/>
    <lineage>
        <taxon>Eukaryota</taxon>
        <taxon>Metazoa</taxon>
        <taxon>Ecdysozoa</taxon>
        <taxon>Nematoda</taxon>
        <taxon>Chromadorea</taxon>
        <taxon>Rhabditida</taxon>
        <taxon>Tylenchina</taxon>
        <taxon>Panagrolaimomorpha</taxon>
        <taxon>Panagrolaimoidea</taxon>
        <taxon>Panagrolaimidae</taxon>
        <taxon>Panagrolaimus</taxon>
    </lineage>
</organism>
<dbReference type="Proteomes" id="UP000887577">
    <property type="component" value="Unplaced"/>
</dbReference>
<feature type="compositionally biased region" description="Basic and acidic residues" evidence="1">
    <location>
        <begin position="259"/>
        <end position="270"/>
    </location>
</feature>
<evidence type="ECO:0000256" key="1">
    <source>
        <dbReference type="SAM" id="MobiDB-lite"/>
    </source>
</evidence>
<feature type="region of interest" description="Disordered" evidence="1">
    <location>
        <begin position="230"/>
        <end position="390"/>
    </location>
</feature>
<feature type="compositionally biased region" description="Polar residues" evidence="1">
    <location>
        <begin position="287"/>
        <end position="297"/>
    </location>
</feature>
<evidence type="ECO:0000313" key="3">
    <source>
        <dbReference type="WBParaSite" id="PSU_v2.g8720.t1"/>
    </source>
</evidence>
<evidence type="ECO:0000313" key="2">
    <source>
        <dbReference type="Proteomes" id="UP000887577"/>
    </source>
</evidence>
<reference evidence="3" key="1">
    <citation type="submission" date="2022-11" db="UniProtKB">
        <authorList>
            <consortium name="WormBaseParasite"/>
        </authorList>
    </citation>
    <scope>IDENTIFICATION</scope>
</reference>
<accession>A0A914ZEL2</accession>
<feature type="compositionally biased region" description="Polar residues" evidence="1">
    <location>
        <begin position="381"/>
        <end position="390"/>
    </location>
</feature>
<dbReference type="AlphaFoldDB" id="A0A914ZEL2"/>
<sequence>MAYPGFVTSVGKETASVFRDGYIFTVKNDIELEKGDWVSGDFDPKTKSISNMEKTFEPLKCYPINESFHFIAGYPIGAKFLKPFGKLDISQVPTYFKPNEFVTAVFRLDLEPTCVVTVEEVLFPHAERAFHPSSAIPVNLSFEYYDEMYDVYEGDNEDTNNHQYLFNDPKVLDPKVLLSSDESDDDIPINYDPIPAYLRKAPVLPTPQEEIPIPSPPRVVRDLFVPETYQREKNPQPYSVRKQISFTPSPTSSPSPVMPKRESAKKEKSNGSKFLMQKQKYFRDTADSSPALSSESEGQYVLKPNHPSAKNYIPFSIKNDSRSYSPKRSDDESSADEYDEHVADPVKDEESPFRVERFDFASDNDPYNVDSRAYDTENSDKSYSPLPSDNSDIGFSDLKNNKISSSDESLNFDGKELKEYMNDIKAWSHVNDGEKMQKIKASNNRHILIAKFDKFAVCYDSNERSNFGVIFCDGDNKECYDSLVVGGIYKGLMGEIFDNRATNGMPDLGYYLIRPEKVKNSEIHHSAIHVTMKRYKPLINFWTFDNHFTILDVDKFGSVALPTKYVHLLGDGAWIAGTAKFYVHPKITYYWSFVGDFGIFLGGKDTRFRIDESETFYYHLTTKYAKYLEVGGPEYYSPPETQWPIFPHLADIPSTSKVQLENETSKDAKPLSRRKLDALVPTFEYFQNDETSSTFAKDWHRRFEFY</sequence>
<name>A0A914ZEL2_9BILA</name>
<protein>
    <submittedName>
        <fullName evidence="3">Uncharacterized protein</fullName>
    </submittedName>
</protein>